<evidence type="ECO:0000256" key="2">
    <source>
        <dbReference type="ARBA" id="ARBA00017823"/>
    </source>
</evidence>
<dbReference type="RefSeq" id="WP_379237923.1">
    <property type="nucleotide sequence ID" value="NZ_JBHSTE010000008.1"/>
</dbReference>
<accession>A0ABW1VAW0</accession>
<name>A0ABW1VAW0_9BACL</name>
<dbReference type="InterPro" id="IPR035890">
    <property type="entry name" value="Anti-sigma-28_factor_FlgM_sf"/>
</dbReference>
<dbReference type="NCBIfam" id="TIGR03824">
    <property type="entry name" value="FlgM_jcvi"/>
    <property type="match status" value="1"/>
</dbReference>
<keyword evidence="8" id="KW-0969">Cilium</keyword>
<evidence type="ECO:0000256" key="4">
    <source>
        <dbReference type="ARBA" id="ARBA00022795"/>
    </source>
</evidence>
<feature type="domain" description="Anti-sigma-28 factor FlgM C-terminal" evidence="7">
    <location>
        <begin position="34"/>
        <end position="84"/>
    </location>
</feature>
<dbReference type="EMBL" id="JBHSTE010000008">
    <property type="protein sequence ID" value="MFC6334907.1"/>
    <property type="molecule type" value="Genomic_DNA"/>
</dbReference>
<dbReference type="SUPFAM" id="SSF101498">
    <property type="entry name" value="Anti-sigma factor FlgM"/>
    <property type="match status" value="1"/>
</dbReference>
<keyword evidence="5" id="KW-0805">Transcription regulation</keyword>
<comment type="similarity">
    <text evidence="1">Belongs to the FlgM family.</text>
</comment>
<sequence length="89" mass="10209">MMKINDINRINGINKGYQQQVDYRKESKQASKKDEVQISQAAQEMLESSRAENTERAEHVKALKQAVQSGTYHVEAGKLAERLLPFFKQ</sequence>
<dbReference type="Proteomes" id="UP001596233">
    <property type="component" value="Unassembled WGS sequence"/>
</dbReference>
<keyword evidence="6" id="KW-0804">Transcription</keyword>
<comment type="caution">
    <text evidence="8">The sequence shown here is derived from an EMBL/GenBank/DDBJ whole genome shotgun (WGS) entry which is preliminary data.</text>
</comment>
<reference evidence="9" key="1">
    <citation type="journal article" date="2019" name="Int. J. Syst. Evol. Microbiol.">
        <title>The Global Catalogue of Microorganisms (GCM) 10K type strain sequencing project: providing services to taxonomists for standard genome sequencing and annotation.</title>
        <authorList>
            <consortium name="The Broad Institute Genomics Platform"/>
            <consortium name="The Broad Institute Genome Sequencing Center for Infectious Disease"/>
            <person name="Wu L."/>
            <person name="Ma J."/>
        </authorList>
    </citation>
    <scope>NUCLEOTIDE SEQUENCE [LARGE SCALE GENOMIC DNA]</scope>
    <source>
        <strain evidence="9">PCU 280</strain>
    </source>
</reference>
<keyword evidence="4" id="KW-1005">Bacterial flagellum biogenesis</keyword>
<evidence type="ECO:0000313" key="9">
    <source>
        <dbReference type="Proteomes" id="UP001596233"/>
    </source>
</evidence>
<dbReference type="Pfam" id="PF04316">
    <property type="entry name" value="FlgM"/>
    <property type="match status" value="1"/>
</dbReference>
<dbReference type="InterPro" id="IPR031316">
    <property type="entry name" value="FlgM_C"/>
</dbReference>
<evidence type="ECO:0000256" key="3">
    <source>
        <dbReference type="ARBA" id="ARBA00022491"/>
    </source>
</evidence>
<organism evidence="8 9">
    <name type="scientific">Paenibacillus septentrionalis</name>
    <dbReference type="NCBI Taxonomy" id="429342"/>
    <lineage>
        <taxon>Bacteria</taxon>
        <taxon>Bacillati</taxon>
        <taxon>Bacillota</taxon>
        <taxon>Bacilli</taxon>
        <taxon>Bacillales</taxon>
        <taxon>Paenibacillaceae</taxon>
        <taxon>Paenibacillus</taxon>
    </lineage>
</organism>
<proteinExistence type="inferred from homology"/>
<keyword evidence="3" id="KW-0678">Repressor</keyword>
<evidence type="ECO:0000256" key="5">
    <source>
        <dbReference type="ARBA" id="ARBA00023015"/>
    </source>
</evidence>
<keyword evidence="9" id="KW-1185">Reference proteome</keyword>
<evidence type="ECO:0000313" key="8">
    <source>
        <dbReference type="EMBL" id="MFC6334907.1"/>
    </source>
</evidence>
<evidence type="ECO:0000256" key="1">
    <source>
        <dbReference type="ARBA" id="ARBA00005322"/>
    </source>
</evidence>
<protein>
    <recommendedName>
        <fullName evidence="2">Negative regulator of flagellin synthesis</fullName>
    </recommendedName>
</protein>
<dbReference type="InterPro" id="IPR007412">
    <property type="entry name" value="FlgM"/>
</dbReference>
<keyword evidence="8" id="KW-0966">Cell projection</keyword>
<evidence type="ECO:0000259" key="7">
    <source>
        <dbReference type="Pfam" id="PF04316"/>
    </source>
</evidence>
<gene>
    <name evidence="8" type="primary">flgM</name>
    <name evidence="8" type="ORF">ACFP56_19935</name>
</gene>
<keyword evidence="8" id="KW-0282">Flagellum</keyword>
<evidence type="ECO:0000256" key="6">
    <source>
        <dbReference type="ARBA" id="ARBA00023163"/>
    </source>
</evidence>